<dbReference type="Proteomes" id="UP000807342">
    <property type="component" value="Unassembled WGS sequence"/>
</dbReference>
<name>A0A9P6BVH0_9AGAR</name>
<evidence type="ECO:0000256" key="1">
    <source>
        <dbReference type="SAM" id="MobiDB-lite"/>
    </source>
</evidence>
<reference evidence="2" key="1">
    <citation type="submission" date="2020-11" db="EMBL/GenBank/DDBJ databases">
        <authorList>
            <consortium name="DOE Joint Genome Institute"/>
            <person name="Ahrendt S."/>
            <person name="Riley R."/>
            <person name="Andreopoulos W."/>
            <person name="Labutti K."/>
            <person name="Pangilinan J."/>
            <person name="Ruiz-Duenas F.J."/>
            <person name="Barrasa J.M."/>
            <person name="Sanchez-Garcia M."/>
            <person name="Camarero S."/>
            <person name="Miyauchi S."/>
            <person name="Serrano A."/>
            <person name="Linde D."/>
            <person name="Babiker R."/>
            <person name="Drula E."/>
            <person name="Ayuso-Fernandez I."/>
            <person name="Pacheco R."/>
            <person name="Padilla G."/>
            <person name="Ferreira P."/>
            <person name="Barriuso J."/>
            <person name="Kellner H."/>
            <person name="Castanera R."/>
            <person name="Alfaro M."/>
            <person name="Ramirez L."/>
            <person name="Pisabarro A.G."/>
            <person name="Kuo A."/>
            <person name="Tritt A."/>
            <person name="Lipzen A."/>
            <person name="He G."/>
            <person name="Yan M."/>
            <person name="Ng V."/>
            <person name="Cullen D."/>
            <person name="Martin F."/>
            <person name="Rosso M.-N."/>
            <person name="Henrissat B."/>
            <person name="Hibbett D."/>
            <person name="Martinez A.T."/>
            <person name="Grigoriev I.V."/>
        </authorList>
    </citation>
    <scope>NUCLEOTIDE SEQUENCE</scope>
    <source>
        <strain evidence="2">MF-IS2</strain>
    </source>
</reference>
<feature type="region of interest" description="Disordered" evidence="1">
    <location>
        <begin position="1"/>
        <end position="54"/>
    </location>
</feature>
<organism evidence="2 3">
    <name type="scientific">Macrolepiota fuliginosa MF-IS2</name>
    <dbReference type="NCBI Taxonomy" id="1400762"/>
    <lineage>
        <taxon>Eukaryota</taxon>
        <taxon>Fungi</taxon>
        <taxon>Dikarya</taxon>
        <taxon>Basidiomycota</taxon>
        <taxon>Agaricomycotina</taxon>
        <taxon>Agaricomycetes</taxon>
        <taxon>Agaricomycetidae</taxon>
        <taxon>Agaricales</taxon>
        <taxon>Agaricineae</taxon>
        <taxon>Agaricaceae</taxon>
        <taxon>Macrolepiota</taxon>
    </lineage>
</organism>
<evidence type="ECO:0000313" key="2">
    <source>
        <dbReference type="EMBL" id="KAF9439375.1"/>
    </source>
</evidence>
<feature type="compositionally biased region" description="Pro residues" evidence="1">
    <location>
        <begin position="40"/>
        <end position="50"/>
    </location>
</feature>
<accession>A0A9P6BVH0</accession>
<comment type="caution">
    <text evidence="2">The sequence shown here is derived from an EMBL/GenBank/DDBJ whole genome shotgun (WGS) entry which is preliminary data.</text>
</comment>
<proteinExistence type="predicted"/>
<sequence length="153" mass="16786">MVVDIDDALSPDIGDTTSLESDDVLANLPREASPSLDAPSCPPFALPSPIGPEGLEAKEMMSRQHRRRKMKRKANEDRANLDLLARSSRPNIVRIREAAKSRAVSTNLSPVQLLLDVQSGGFSTNRSNLKVKQALGLKDLIARGFKVVEWEGR</sequence>
<dbReference type="AlphaFoldDB" id="A0A9P6BVH0"/>
<protein>
    <submittedName>
        <fullName evidence="2">Uncharacterized protein</fullName>
    </submittedName>
</protein>
<evidence type="ECO:0000313" key="3">
    <source>
        <dbReference type="Proteomes" id="UP000807342"/>
    </source>
</evidence>
<dbReference type="EMBL" id="MU154518">
    <property type="protein sequence ID" value="KAF9439375.1"/>
    <property type="molecule type" value="Genomic_DNA"/>
</dbReference>
<keyword evidence="3" id="KW-1185">Reference proteome</keyword>
<gene>
    <name evidence="2" type="ORF">P691DRAFT_769990</name>
</gene>